<dbReference type="EMBL" id="CP021983">
    <property type="protein sequence ID" value="ASC72501.1"/>
    <property type="molecule type" value="Genomic_DNA"/>
</dbReference>
<sequence>MDNYPFVSVIIPVFNDQERLKLCLDALCQQTYERTRHEIIVVDNGSEDYGKVQHIVEGFEQATVVQELFPSSYAARNKGILLAKGDIIAFTDSDCIPDIHWLEKGVKHLTSQSDCGMVVGRIEVFFRDPQKPTLVELYQSLTAFPQEQHLKEFNGGATANLITFREVIYRVGNFNSSLKSFGDFEWGRRVFMAGYKQVYADDVIVKHPARSSWQELQKRTIRASGGVYDYFLGKQTSWLGKNKMFMRLLLNDLVPPVHFTISTFRNQQLKTFYEKLNISLILLVVRYISALEKIRLRFGGASIRA</sequence>
<dbReference type="STRING" id="1641165.XM38_27055"/>
<keyword evidence="3" id="KW-1185">Reference proteome</keyword>
<dbReference type="InterPro" id="IPR050834">
    <property type="entry name" value="Glycosyltransf_2"/>
</dbReference>
<dbReference type="SUPFAM" id="SSF53448">
    <property type="entry name" value="Nucleotide-diphospho-sugar transferases"/>
    <property type="match status" value="1"/>
</dbReference>
<dbReference type="PANTHER" id="PTHR43685:SF2">
    <property type="entry name" value="GLYCOSYLTRANSFERASE 2-LIKE DOMAIN-CONTAINING PROTEIN"/>
    <property type="match status" value="1"/>
</dbReference>
<dbReference type="RefSeq" id="WP_080814203.1">
    <property type="nucleotide sequence ID" value="NZ_CP021983.2"/>
</dbReference>
<dbReference type="Gene3D" id="3.90.550.10">
    <property type="entry name" value="Spore Coat Polysaccharide Biosynthesis Protein SpsA, Chain A"/>
    <property type="match status" value="1"/>
</dbReference>
<dbReference type="InterPro" id="IPR001173">
    <property type="entry name" value="Glyco_trans_2-like"/>
</dbReference>
<evidence type="ECO:0000313" key="2">
    <source>
        <dbReference type="EMBL" id="ASC72501.1"/>
    </source>
</evidence>
<organism evidence="2 3">
    <name type="scientific">Halomicronema hongdechloris C2206</name>
    <dbReference type="NCBI Taxonomy" id="1641165"/>
    <lineage>
        <taxon>Bacteria</taxon>
        <taxon>Bacillati</taxon>
        <taxon>Cyanobacteriota</taxon>
        <taxon>Cyanophyceae</taxon>
        <taxon>Nodosilineales</taxon>
        <taxon>Nodosilineaceae</taxon>
        <taxon>Halomicronema</taxon>
    </lineage>
</organism>
<dbReference type="AlphaFoldDB" id="A0A1Z3HQB6"/>
<dbReference type="PANTHER" id="PTHR43685">
    <property type="entry name" value="GLYCOSYLTRANSFERASE"/>
    <property type="match status" value="1"/>
</dbReference>
<dbReference type="GO" id="GO:0016740">
    <property type="term" value="F:transferase activity"/>
    <property type="evidence" value="ECO:0007669"/>
    <property type="project" value="UniProtKB-KW"/>
</dbReference>
<keyword evidence="2" id="KW-0808">Transferase</keyword>
<gene>
    <name evidence="2" type="ORF">XM38_034590</name>
</gene>
<dbReference type="OrthoDB" id="153025at2"/>
<dbReference type="CDD" id="cd00761">
    <property type="entry name" value="Glyco_tranf_GTA_type"/>
    <property type="match status" value="1"/>
</dbReference>
<reference evidence="2 3" key="1">
    <citation type="journal article" date="2016" name="Biochim. Biophys. Acta">
        <title>Characterization of red-shifted phycobilisomes isolated from the chlorophyll f-containing cyanobacterium Halomicronema hongdechloris.</title>
        <authorList>
            <person name="Li Y."/>
            <person name="Lin Y."/>
            <person name="Garvey C.J."/>
            <person name="Birch D."/>
            <person name="Corkery R.W."/>
            <person name="Loughlin P.C."/>
            <person name="Scheer H."/>
            <person name="Willows R.D."/>
            <person name="Chen M."/>
        </authorList>
    </citation>
    <scope>NUCLEOTIDE SEQUENCE [LARGE SCALE GENOMIC DNA]</scope>
    <source>
        <strain evidence="2 3">C2206</strain>
    </source>
</reference>
<feature type="domain" description="Glycosyltransferase 2-like" evidence="1">
    <location>
        <begin position="8"/>
        <end position="145"/>
    </location>
</feature>
<name>A0A1Z3HQB6_9CYAN</name>
<dbReference type="Proteomes" id="UP000191901">
    <property type="component" value="Chromosome"/>
</dbReference>
<dbReference type="InterPro" id="IPR029044">
    <property type="entry name" value="Nucleotide-diphossugar_trans"/>
</dbReference>
<evidence type="ECO:0000259" key="1">
    <source>
        <dbReference type="Pfam" id="PF00535"/>
    </source>
</evidence>
<accession>A0A1Z3HQB6</accession>
<protein>
    <submittedName>
        <fullName evidence="2">EAL domain-containing protein/glycosyl transferase</fullName>
    </submittedName>
</protein>
<evidence type="ECO:0000313" key="3">
    <source>
        <dbReference type="Proteomes" id="UP000191901"/>
    </source>
</evidence>
<proteinExistence type="predicted"/>
<dbReference type="Pfam" id="PF00535">
    <property type="entry name" value="Glycos_transf_2"/>
    <property type="match status" value="1"/>
</dbReference>
<dbReference type="KEGG" id="hhg:XM38_034590"/>